<keyword evidence="1" id="KW-1133">Transmembrane helix</keyword>
<protein>
    <recommendedName>
        <fullName evidence="4">DUF3221 domain-containing protein</fullName>
    </recommendedName>
</protein>
<keyword evidence="1" id="KW-0472">Membrane</keyword>
<gene>
    <name evidence="2" type="ORF">ACFPRA_17870</name>
</gene>
<dbReference type="PROSITE" id="PS51257">
    <property type="entry name" value="PROKAR_LIPOPROTEIN"/>
    <property type="match status" value="1"/>
</dbReference>
<comment type="caution">
    <text evidence="2">The sequence shown here is derived from an EMBL/GenBank/DDBJ whole genome shotgun (WGS) entry which is preliminary data.</text>
</comment>
<proteinExistence type="predicted"/>
<accession>A0ABW0TMP6</accession>
<keyword evidence="3" id="KW-1185">Reference proteome</keyword>
<keyword evidence="1" id="KW-0812">Transmembrane</keyword>
<sequence length="132" mass="14825">MFLRNVFINDVKSGGLLIYSILLLVMFTAGCNTGIKENPTPKDFLKNAEVDIFMLEDIVYSNVQNIEWVQQIDYKVGEQVGEITRQTDKAIVFTNGVSNKLPVGTKIYRTNNAVYIAVIEGEEIPYLAMLEG</sequence>
<dbReference type="EMBL" id="JBHSNO010000009">
    <property type="protein sequence ID" value="MFC5590771.1"/>
    <property type="molecule type" value="Genomic_DNA"/>
</dbReference>
<organism evidence="2 3">
    <name type="scientific">Sporosarcina soli</name>
    <dbReference type="NCBI Taxonomy" id="334736"/>
    <lineage>
        <taxon>Bacteria</taxon>
        <taxon>Bacillati</taxon>
        <taxon>Bacillota</taxon>
        <taxon>Bacilli</taxon>
        <taxon>Bacillales</taxon>
        <taxon>Caryophanaceae</taxon>
        <taxon>Sporosarcina</taxon>
    </lineage>
</organism>
<feature type="transmembrane region" description="Helical" evidence="1">
    <location>
        <begin position="16"/>
        <end position="35"/>
    </location>
</feature>
<evidence type="ECO:0000256" key="1">
    <source>
        <dbReference type="SAM" id="Phobius"/>
    </source>
</evidence>
<evidence type="ECO:0000313" key="2">
    <source>
        <dbReference type="EMBL" id="MFC5590771.1"/>
    </source>
</evidence>
<reference evidence="3" key="1">
    <citation type="journal article" date="2019" name="Int. J. Syst. Evol. Microbiol.">
        <title>The Global Catalogue of Microorganisms (GCM) 10K type strain sequencing project: providing services to taxonomists for standard genome sequencing and annotation.</title>
        <authorList>
            <consortium name="The Broad Institute Genomics Platform"/>
            <consortium name="The Broad Institute Genome Sequencing Center for Infectious Disease"/>
            <person name="Wu L."/>
            <person name="Ma J."/>
        </authorList>
    </citation>
    <scope>NUCLEOTIDE SEQUENCE [LARGE SCALE GENOMIC DNA]</scope>
    <source>
        <strain evidence="3">CGMCC 4.1434</strain>
    </source>
</reference>
<dbReference type="RefSeq" id="WP_381437735.1">
    <property type="nucleotide sequence ID" value="NZ_JBHSNO010000009.1"/>
</dbReference>
<evidence type="ECO:0008006" key="4">
    <source>
        <dbReference type="Google" id="ProtNLM"/>
    </source>
</evidence>
<evidence type="ECO:0000313" key="3">
    <source>
        <dbReference type="Proteomes" id="UP001596109"/>
    </source>
</evidence>
<name>A0ABW0TMP6_9BACL</name>
<dbReference type="Proteomes" id="UP001596109">
    <property type="component" value="Unassembled WGS sequence"/>
</dbReference>